<sequence>MPRSSRRVRRPRERADRIHGGPAHADSGPRICQPCVVHDEGHGEHARDAVKVARSDDVPVEVCGLPCVASGRPNGLGGSFNECLLPTLQVAMIEPKSPVTFKIKASSSPAFLLETDEGPPLAPNAVILRHRHLHGSYDASNGNAFITSPARKHDSRGIRNMELIRSVVIRTSIASVSNLVATRHEHAIRGRSEKIVWFLSDDKHPLDKPLAVLAHPGELFLHIHDHHLMQIWIHTPALEWIPVQKGVLIRALRICASHFCLQESPAWVTKDTARTYKSRGKKCERDLSTPSRSTSLGLLKLHGGSHISGPPVCSARASTPDAIEDSGSATTNTNGHSPCARPRVSPGAARDPPHGFPPTVPQCTHASSALTASLASMRRCCVCQTRHLHRLDMHAVPGGQKAAGTPTRARILGLLDTQDFQDRLIWLRTETPSTIRTRR</sequence>
<accession>A0A1C7LNW0</accession>
<gene>
    <name evidence="2" type="ORF">A0H81_13819</name>
</gene>
<keyword evidence="3" id="KW-1185">Reference proteome</keyword>
<dbReference type="OrthoDB" id="2803716at2759"/>
<dbReference type="AlphaFoldDB" id="A0A1C7LNW0"/>
<dbReference type="EMBL" id="LUGG01000032">
    <property type="protein sequence ID" value="OBZ66300.1"/>
    <property type="molecule type" value="Genomic_DNA"/>
</dbReference>
<dbReference type="Proteomes" id="UP000092993">
    <property type="component" value="Unassembled WGS sequence"/>
</dbReference>
<evidence type="ECO:0000313" key="2">
    <source>
        <dbReference type="EMBL" id="OBZ66300.1"/>
    </source>
</evidence>
<proteinExistence type="predicted"/>
<feature type="region of interest" description="Disordered" evidence="1">
    <location>
        <begin position="309"/>
        <end position="359"/>
    </location>
</feature>
<evidence type="ECO:0000313" key="3">
    <source>
        <dbReference type="Proteomes" id="UP000092993"/>
    </source>
</evidence>
<evidence type="ECO:0000256" key="1">
    <source>
        <dbReference type="SAM" id="MobiDB-lite"/>
    </source>
</evidence>
<protein>
    <submittedName>
        <fullName evidence="2">Uncharacterized protein</fullName>
    </submittedName>
</protein>
<organism evidence="2 3">
    <name type="scientific">Grifola frondosa</name>
    <name type="common">Maitake</name>
    <name type="synonym">Polyporus frondosus</name>
    <dbReference type="NCBI Taxonomy" id="5627"/>
    <lineage>
        <taxon>Eukaryota</taxon>
        <taxon>Fungi</taxon>
        <taxon>Dikarya</taxon>
        <taxon>Basidiomycota</taxon>
        <taxon>Agaricomycotina</taxon>
        <taxon>Agaricomycetes</taxon>
        <taxon>Polyporales</taxon>
        <taxon>Grifolaceae</taxon>
        <taxon>Grifola</taxon>
    </lineage>
</organism>
<feature type="region of interest" description="Disordered" evidence="1">
    <location>
        <begin position="1"/>
        <end position="31"/>
    </location>
</feature>
<comment type="caution">
    <text evidence="2">The sequence shown here is derived from an EMBL/GenBank/DDBJ whole genome shotgun (WGS) entry which is preliminary data.</text>
</comment>
<feature type="compositionally biased region" description="Polar residues" evidence="1">
    <location>
        <begin position="327"/>
        <end position="336"/>
    </location>
</feature>
<feature type="compositionally biased region" description="Basic residues" evidence="1">
    <location>
        <begin position="1"/>
        <end position="12"/>
    </location>
</feature>
<reference evidence="2 3" key="1">
    <citation type="submission" date="2016-03" db="EMBL/GenBank/DDBJ databases">
        <title>Whole genome sequencing of Grifola frondosa 9006-11.</title>
        <authorList>
            <person name="Min B."/>
            <person name="Park H."/>
            <person name="Kim J.-G."/>
            <person name="Cho H."/>
            <person name="Oh Y.-L."/>
            <person name="Kong W.-S."/>
            <person name="Choi I.-G."/>
        </authorList>
    </citation>
    <scope>NUCLEOTIDE SEQUENCE [LARGE SCALE GENOMIC DNA]</scope>
    <source>
        <strain evidence="2 3">9006-11</strain>
    </source>
</reference>
<name>A0A1C7LNW0_GRIFR</name>